<evidence type="ECO:0000256" key="10">
    <source>
        <dbReference type="SAM" id="Phobius"/>
    </source>
</evidence>
<dbReference type="EnsemblMetazoa" id="tetur06g06330.1">
    <property type="protein sequence ID" value="tetur06g06330.1"/>
    <property type="gene ID" value="tetur06g06330"/>
</dbReference>
<evidence type="ECO:0000256" key="2">
    <source>
        <dbReference type="ARBA" id="ARBA00007020"/>
    </source>
</evidence>
<keyword evidence="5" id="KW-0999">Mitochondrion inner membrane</keyword>
<dbReference type="STRING" id="32264.T1K814"/>
<gene>
    <name evidence="11" type="primary">107361392</name>
</gene>
<reference evidence="11" key="2">
    <citation type="submission" date="2015-06" db="UniProtKB">
        <authorList>
            <consortium name="EnsemblMetazoa"/>
        </authorList>
    </citation>
    <scope>IDENTIFICATION</scope>
</reference>
<evidence type="ECO:0000313" key="12">
    <source>
        <dbReference type="Proteomes" id="UP000015104"/>
    </source>
</evidence>
<sequence length="248" mass="28633">MFLLLRAINYCRPRVSKSTIQVLCSRCNSNSAARWLITKGRQQKLDRMKSEINKSWEPVYRNPFIIPITLVVRCKIYHTIFTCLVFATSIYYYLEGSVQATQVAYMGIALSIVLLILFGYSILYQRVIGIAYLSKDSKLVRLAHLDFWGKRIHSDISINNIVPLSDVNLKLNTFHLKVARYDSRQVYYMNLGPKAVLNPENFTLIFGYQPHSGYNDVDHISKNIKEQEKDAANESEYQVESNKKTSET</sequence>
<feature type="transmembrane region" description="Helical" evidence="10">
    <location>
        <begin position="76"/>
        <end position="94"/>
    </location>
</feature>
<evidence type="ECO:0000256" key="1">
    <source>
        <dbReference type="ARBA" id="ARBA00004448"/>
    </source>
</evidence>
<evidence type="ECO:0000256" key="5">
    <source>
        <dbReference type="ARBA" id="ARBA00022792"/>
    </source>
</evidence>
<keyword evidence="6 10" id="KW-1133">Transmembrane helix</keyword>
<evidence type="ECO:0000256" key="9">
    <source>
        <dbReference type="SAM" id="MobiDB-lite"/>
    </source>
</evidence>
<dbReference type="PANTHER" id="PTHR13603:SF1">
    <property type="entry name" value="TRANSMEMBRANE PROTEIN 186"/>
    <property type="match status" value="1"/>
</dbReference>
<dbReference type="InterPro" id="IPR026571">
    <property type="entry name" value="Tmem186"/>
</dbReference>
<accession>T1K814</accession>
<evidence type="ECO:0000256" key="3">
    <source>
        <dbReference type="ARBA" id="ARBA00014604"/>
    </source>
</evidence>
<keyword evidence="4 10" id="KW-0812">Transmembrane</keyword>
<dbReference type="EMBL" id="CAEY01001817">
    <property type="status" value="NOT_ANNOTATED_CDS"/>
    <property type="molecule type" value="Genomic_DNA"/>
</dbReference>
<evidence type="ECO:0000256" key="8">
    <source>
        <dbReference type="ARBA" id="ARBA00023136"/>
    </source>
</evidence>
<keyword evidence="12" id="KW-1185">Reference proteome</keyword>
<dbReference type="HOGENOM" id="CLU_1121340_0_0_1"/>
<evidence type="ECO:0000313" key="11">
    <source>
        <dbReference type="EnsemblMetazoa" id="tetur06g06330.1"/>
    </source>
</evidence>
<dbReference type="OrthoDB" id="6147888at2759"/>
<evidence type="ECO:0000256" key="7">
    <source>
        <dbReference type="ARBA" id="ARBA00023128"/>
    </source>
</evidence>
<dbReference type="eggNOG" id="ENOG502S11D">
    <property type="taxonomic scope" value="Eukaryota"/>
</dbReference>
<keyword evidence="7" id="KW-0496">Mitochondrion</keyword>
<feature type="transmembrane region" description="Helical" evidence="10">
    <location>
        <begin position="100"/>
        <end position="123"/>
    </location>
</feature>
<keyword evidence="8 10" id="KW-0472">Membrane</keyword>
<comment type="subcellular location">
    <subcellularLocation>
        <location evidence="1">Mitochondrion inner membrane</location>
        <topology evidence="1">Multi-pass membrane protein</topology>
    </subcellularLocation>
</comment>
<evidence type="ECO:0000256" key="6">
    <source>
        <dbReference type="ARBA" id="ARBA00022989"/>
    </source>
</evidence>
<dbReference type="AlphaFoldDB" id="T1K814"/>
<evidence type="ECO:0000256" key="4">
    <source>
        <dbReference type="ARBA" id="ARBA00022692"/>
    </source>
</evidence>
<dbReference type="Proteomes" id="UP000015104">
    <property type="component" value="Unassembled WGS sequence"/>
</dbReference>
<dbReference type="PANTHER" id="PTHR13603">
    <property type="entry name" value="TRANSMEMBRANE PROTEIN 186"/>
    <property type="match status" value="1"/>
</dbReference>
<dbReference type="GO" id="GO:0005743">
    <property type="term" value="C:mitochondrial inner membrane"/>
    <property type="evidence" value="ECO:0007669"/>
    <property type="project" value="UniProtKB-SubCell"/>
</dbReference>
<protein>
    <recommendedName>
        <fullName evidence="3">Transmembrane protein 186</fullName>
    </recommendedName>
</protein>
<feature type="region of interest" description="Disordered" evidence="9">
    <location>
        <begin position="227"/>
        <end position="248"/>
    </location>
</feature>
<comment type="similarity">
    <text evidence="2">Belongs to the TMEM186 family.</text>
</comment>
<proteinExistence type="inferred from homology"/>
<dbReference type="OMA" id="WRTVYSM"/>
<dbReference type="KEGG" id="tut:107361392"/>
<name>T1K814_TETUR</name>
<organism evidence="11 12">
    <name type="scientific">Tetranychus urticae</name>
    <name type="common">Two-spotted spider mite</name>
    <dbReference type="NCBI Taxonomy" id="32264"/>
    <lineage>
        <taxon>Eukaryota</taxon>
        <taxon>Metazoa</taxon>
        <taxon>Ecdysozoa</taxon>
        <taxon>Arthropoda</taxon>
        <taxon>Chelicerata</taxon>
        <taxon>Arachnida</taxon>
        <taxon>Acari</taxon>
        <taxon>Acariformes</taxon>
        <taxon>Trombidiformes</taxon>
        <taxon>Prostigmata</taxon>
        <taxon>Eleutherengona</taxon>
        <taxon>Raphignathae</taxon>
        <taxon>Tetranychoidea</taxon>
        <taxon>Tetranychidae</taxon>
        <taxon>Tetranychus</taxon>
    </lineage>
</organism>
<reference evidence="12" key="1">
    <citation type="submission" date="2011-08" db="EMBL/GenBank/DDBJ databases">
        <authorList>
            <person name="Rombauts S."/>
        </authorList>
    </citation>
    <scope>NUCLEOTIDE SEQUENCE</scope>
    <source>
        <strain evidence="12">London</strain>
    </source>
</reference>